<evidence type="ECO:0000256" key="3">
    <source>
        <dbReference type="ARBA" id="ARBA00012261"/>
    </source>
</evidence>
<dbReference type="Pfam" id="PF00551">
    <property type="entry name" value="Formyl_trans_N"/>
    <property type="match status" value="1"/>
</dbReference>
<dbReference type="InterPro" id="IPR005794">
    <property type="entry name" value="Fmt"/>
</dbReference>
<keyword evidence="12" id="KW-1185">Reference proteome</keyword>
<dbReference type="InterPro" id="IPR037022">
    <property type="entry name" value="Formyl_trans_C_sf"/>
</dbReference>
<keyword evidence="5 8" id="KW-0808">Transferase</keyword>
<evidence type="ECO:0000259" key="9">
    <source>
        <dbReference type="Pfam" id="PF00551"/>
    </source>
</evidence>
<evidence type="ECO:0000256" key="4">
    <source>
        <dbReference type="ARBA" id="ARBA00016014"/>
    </source>
</evidence>
<dbReference type="SUPFAM" id="SSF50486">
    <property type="entry name" value="FMT C-terminal domain-like"/>
    <property type="match status" value="1"/>
</dbReference>
<dbReference type="Proteomes" id="UP000217549">
    <property type="component" value="Chromosome I"/>
</dbReference>
<dbReference type="HAMAP" id="MF_00182">
    <property type="entry name" value="Formyl_trans"/>
    <property type="match status" value="1"/>
</dbReference>
<comment type="function">
    <text evidence="1 8">Attaches a formyl group to the free amino group of methionyl-tRNA(fMet). The formyl group appears to play a dual role in the initiator identity of N-formylmethionyl-tRNA by promoting its recognition by IF2 and preventing the misappropriation of this tRNA by the elongation apparatus.</text>
</comment>
<dbReference type="InterPro" id="IPR011034">
    <property type="entry name" value="Formyl_transferase-like_C_sf"/>
</dbReference>
<comment type="catalytic activity">
    <reaction evidence="7 8">
        <text>L-methionyl-tRNA(fMet) + (6R)-10-formyltetrahydrofolate = N-formyl-L-methionyl-tRNA(fMet) + (6S)-5,6,7,8-tetrahydrofolate + H(+)</text>
        <dbReference type="Rhea" id="RHEA:24380"/>
        <dbReference type="Rhea" id="RHEA-COMP:9952"/>
        <dbReference type="Rhea" id="RHEA-COMP:9953"/>
        <dbReference type="ChEBI" id="CHEBI:15378"/>
        <dbReference type="ChEBI" id="CHEBI:57453"/>
        <dbReference type="ChEBI" id="CHEBI:78530"/>
        <dbReference type="ChEBI" id="CHEBI:78844"/>
        <dbReference type="ChEBI" id="CHEBI:195366"/>
        <dbReference type="EC" id="2.1.2.9"/>
    </reaction>
</comment>
<evidence type="ECO:0000256" key="5">
    <source>
        <dbReference type="ARBA" id="ARBA00022679"/>
    </source>
</evidence>
<dbReference type="InterPro" id="IPR036477">
    <property type="entry name" value="Formyl_transf_N_sf"/>
</dbReference>
<dbReference type="STRING" id="39488.ERS852450_02554"/>
<accession>A0A285PQ34</accession>
<dbReference type="KEGG" id="ehl:EHLA_0624"/>
<evidence type="ECO:0000256" key="6">
    <source>
        <dbReference type="ARBA" id="ARBA00022917"/>
    </source>
</evidence>
<dbReference type="InterPro" id="IPR044135">
    <property type="entry name" value="Met-tRNA-FMT_C"/>
</dbReference>
<dbReference type="GO" id="GO:0004479">
    <property type="term" value="F:methionyl-tRNA formyltransferase activity"/>
    <property type="evidence" value="ECO:0007669"/>
    <property type="project" value="UniProtKB-UniRule"/>
</dbReference>
<evidence type="ECO:0000313" key="11">
    <source>
        <dbReference type="EMBL" id="SOB71387.1"/>
    </source>
</evidence>
<dbReference type="GO" id="GO:0005829">
    <property type="term" value="C:cytosol"/>
    <property type="evidence" value="ECO:0007669"/>
    <property type="project" value="TreeGrafter"/>
</dbReference>
<gene>
    <name evidence="8" type="primary">fmt</name>
    <name evidence="11" type="ORF">EHLA_0624</name>
</gene>
<evidence type="ECO:0000256" key="8">
    <source>
        <dbReference type="HAMAP-Rule" id="MF_00182"/>
    </source>
</evidence>
<dbReference type="Gene3D" id="3.10.25.10">
    <property type="entry name" value="Formyl transferase, C-terminal domain"/>
    <property type="match status" value="1"/>
</dbReference>
<evidence type="ECO:0000256" key="2">
    <source>
        <dbReference type="ARBA" id="ARBA00010699"/>
    </source>
</evidence>
<sequence>MRVVFMGTPDFAVPTLEALIEKHEVVGVVTQPDKRKGRGKAMAFSPVKEKALEHEIPVYQPVKVREEAFVQILRELDPEVIVVAAFGQILPESILNMPKYGCINVHASLLPKYRGAAPIQWSVIDGEKETGVTIMYMEKGLDTGDMIEHVVVPIDAKETGESLHDKLAVAGGPLLLDVLAKLENGTAVRTPQNDADSCYAKMLTKDLGKIDWNKDAVSIERLIRGLNSWPSAYTAFHDKTLKIWDADVEEGSSDAQPGTVVKVTPDALYVQTGKNLLKLNEVQIQGKKRMPVKAFLLGHKVEIGTLLGQDNENNR</sequence>
<name>A0A285PQ34_9FIRM</name>
<dbReference type="CDD" id="cd08646">
    <property type="entry name" value="FMT_core_Met-tRNA-FMT_N"/>
    <property type="match status" value="1"/>
</dbReference>
<dbReference type="InterPro" id="IPR001555">
    <property type="entry name" value="GART_AS"/>
</dbReference>
<dbReference type="InterPro" id="IPR002376">
    <property type="entry name" value="Formyl_transf_N"/>
</dbReference>
<dbReference type="EMBL" id="LT907978">
    <property type="protein sequence ID" value="SOB71387.1"/>
    <property type="molecule type" value="Genomic_DNA"/>
</dbReference>
<dbReference type="SUPFAM" id="SSF53328">
    <property type="entry name" value="Formyltransferase"/>
    <property type="match status" value="1"/>
</dbReference>
<dbReference type="Gene3D" id="3.40.50.170">
    <property type="entry name" value="Formyl transferase, N-terminal domain"/>
    <property type="match status" value="1"/>
</dbReference>
<feature type="binding site" evidence="8">
    <location>
        <begin position="108"/>
        <end position="111"/>
    </location>
    <ligand>
        <name>(6S)-5,6,7,8-tetrahydrofolate</name>
        <dbReference type="ChEBI" id="CHEBI:57453"/>
    </ligand>
</feature>
<evidence type="ECO:0000313" key="12">
    <source>
        <dbReference type="Proteomes" id="UP000217549"/>
    </source>
</evidence>
<dbReference type="InterPro" id="IPR041711">
    <property type="entry name" value="Met-tRNA-FMT_N"/>
</dbReference>
<comment type="similarity">
    <text evidence="2 8">Belongs to the Fmt family.</text>
</comment>
<feature type="domain" description="Formyl transferase C-terminal" evidence="10">
    <location>
        <begin position="203"/>
        <end position="299"/>
    </location>
</feature>
<dbReference type="AlphaFoldDB" id="A0A285PQ34"/>
<dbReference type="CDD" id="cd08704">
    <property type="entry name" value="Met_tRNA_FMT_C"/>
    <property type="match status" value="1"/>
</dbReference>
<dbReference type="PANTHER" id="PTHR11138:SF5">
    <property type="entry name" value="METHIONYL-TRNA FORMYLTRANSFERASE, MITOCHONDRIAL"/>
    <property type="match status" value="1"/>
</dbReference>
<protein>
    <recommendedName>
        <fullName evidence="4 8">Methionyl-tRNA formyltransferase</fullName>
        <ecNumber evidence="3 8">2.1.2.9</ecNumber>
    </recommendedName>
</protein>
<dbReference type="EC" id="2.1.2.9" evidence="3 8"/>
<dbReference type="InterPro" id="IPR005793">
    <property type="entry name" value="Formyl_trans_C"/>
</dbReference>
<organism evidence="11 12">
    <name type="scientific">Anaerobutyricum hallii</name>
    <dbReference type="NCBI Taxonomy" id="39488"/>
    <lineage>
        <taxon>Bacteria</taxon>
        <taxon>Bacillati</taxon>
        <taxon>Bacillota</taxon>
        <taxon>Clostridia</taxon>
        <taxon>Lachnospirales</taxon>
        <taxon>Lachnospiraceae</taxon>
        <taxon>Anaerobutyricum</taxon>
    </lineage>
</organism>
<dbReference type="RefSeq" id="WP_096239284.1">
    <property type="nucleotide sequence ID" value="NZ_LT907978.1"/>
</dbReference>
<evidence type="ECO:0000259" key="10">
    <source>
        <dbReference type="Pfam" id="PF02911"/>
    </source>
</evidence>
<proteinExistence type="inferred from homology"/>
<feature type="domain" description="Formyl transferase N-terminal" evidence="9">
    <location>
        <begin position="1"/>
        <end position="178"/>
    </location>
</feature>
<reference evidence="12" key="1">
    <citation type="submission" date="2017-09" db="EMBL/GenBank/DDBJ databases">
        <authorList>
            <person name="Shetty A S."/>
        </authorList>
    </citation>
    <scope>NUCLEOTIDE SEQUENCE [LARGE SCALE GENOMIC DNA]</scope>
</reference>
<dbReference type="NCBIfam" id="TIGR00460">
    <property type="entry name" value="fmt"/>
    <property type="match status" value="1"/>
</dbReference>
<dbReference type="Pfam" id="PF02911">
    <property type="entry name" value="Formyl_trans_C"/>
    <property type="match status" value="1"/>
</dbReference>
<evidence type="ECO:0000256" key="7">
    <source>
        <dbReference type="ARBA" id="ARBA00048558"/>
    </source>
</evidence>
<evidence type="ECO:0000256" key="1">
    <source>
        <dbReference type="ARBA" id="ARBA00002606"/>
    </source>
</evidence>
<dbReference type="PROSITE" id="PS00373">
    <property type="entry name" value="GART"/>
    <property type="match status" value="1"/>
</dbReference>
<keyword evidence="6 8" id="KW-0648">Protein biosynthesis</keyword>
<dbReference type="PANTHER" id="PTHR11138">
    <property type="entry name" value="METHIONYL-TRNA FORMYLTRANSFERASE"/>
    <property type="match status" value="1"/>
</dbReference>